<sequence>MSNTNYEVNQKLKHLTEDELNELMIRYYNNEKITSLIEEYKINTIPSQLCLLFPPEICDDTFCPNCNIAMIIERKSRTSSSSKRNPKCSVCGHSETTNCRCDSCSERRKEAQLKEITQKKEMELKKRQVINEVFELHDIVPIEMADLTFRDRLYIGSLLRLSLSEDMQYIEAVGKAKRELSPTEDLMEEIIQSLKSKNIIVIHPNSDIGAFVDEEDVDFPYTYYRYSVNYYLNVGKSSQRDTVLKYLMNPPDIDIISNIMVASIWKEIALAECLQYLKYQMEKVHFSFNPGEKTISIFDDLLNEFSTSQVFGIIYKGITSSTRYYQENKVSRQQAANSVIGACQRYAERAIINNWDILKYSRIIDLPQTVISEFFFNKLLKIGDEGFNSIPRKL</sequence>
<accession>A0ABU7UVA8</accession>
<organism evidence="1 2">
    <name type="scientific">Clostridium frigoriphilum</name>
    <dbReference type="NCBI Taxonomy" id="443253"/>
    <lineage>
        <taxon>Bacteria</taxon>
        <taxon>Bacillati</taxon>
        <taxon>Bacillota</taxon>
        <taxon>Clostridia</taxon>
        <taxon>Eubacteriales</taxon>
        <taxon>Clostridiaceae</taxon>
        <taxon>Clostridium</taxon>
    </lineage>
</organism>
<dbReference type="Proteomes" id="UP001498469">
    <property type="component" value="Unassembled WGS sequence"/>
</dbReference>
<dbReference type="RefSeq" id="WP_216254876.1">
    <property type="nucleotide sequence ID" value="NZ_JAZHFS010000034.1"/>
</dbReference>
<reference evidence="1 2" key="1">
    <citation type="submission" date="2023-11" db="EMBL/GenBank/DDBJ databases">
        <title>Draft genome sequence of a psychrophilic Clostridium strain from permafrost water brine.</title>
        <authorList>
            <person name="Shcherbakova V.A."/>
            <person name="Trubitsyn V.E."/>
            <person name="Zakharyuk A.G."/>
        </authorList>
    </citation>
    <scope>NUCLEOTIDE SEQUENCE [LARGE SCALE GENOMIC DNA]</scope>
    <source>
        <strain evidence="1 2">14F</strain>
    </source>
</reference>
<evidence type="ECO:0000313" key="1">
    <source>
        <dbReference type="EMBL" id="MEF2114944.1"/>
    </source>
</evidence>
<gene>
    <name evidence="1" type="ORF">SJI18_21890</name>
</gene>
<comment type="caution">
    <text evidence="1">The sequence shown here is derived from an EMBL/GenBank/DDBJ whole genome shotgun (WGS) entry which is preliminary data.</text>
</comment>
<proteinExistence type="predicted"/>
<protein>
    <submittedName>
        <fullName evidence="1">Uncharacterized protein</fullName>
    </submittedName>
</protein>
<name>A0ABU7UVA8_9CLOT</name>
<evidence type="ECO:0000313" key="2">
    <source>
        <dbReference type="Proteomes" id="UP001498469"/>
    </source>
</evidence>
<dbReference type="EMBL" id="JAZHFS010000034">
    <property type="protein sequence ID" value="MEF2114944.1"/>
    <property type="molecule type" value="Genomic_DNA"/>
</dbReference>
<keyword evidence="2" id="KW-1185">Reference proteome</keyword>